<evidence type="ECO:0000313" key="4">
    <source>
        <dbReference type="Proteomes" id="UP000276741"/>
    </source>
</evidence>
<reference evidence="3" key="1">
    <citation type="journal article" date="2014" name="Int. J. Syst. Evol. Microbiol.">
        <title>Complete genome sequence of Corynebacterium casei LMG S-19264T (=DSM 44701T), isolated from a smear-ripened cheese.</title>
        <authorList>
            <consortium name="US DOE Joint Genome Institute (JGI-PGF)"/>
            <person name="Walter F."/>
            <person name="Albersmeier A."/>
            <person name="Kalinowski J."/>
            <person name="Ruckert C."/>
        </authorList>
    </citation>
    <scope>NUCLEOTIDE SEQUENCE</scope>
    <source>
        <strain evidence="3">JCM 31740</strain>
    </source>
</reference>
<dbReference type="EMBL" id="AP018553">
    <property type="protein sequence ID" value="BBD72119.1"/>
    <property type="molecule type" value="Genomic_DNA"/>
</dbReference>
<dbReference type="InterPro" id="IPR000391">
    <property type="entry name" value="Rng_hydr_dOase-bsu"/>
</dbReference>
<dbReference type="AlphaFoldDB" id="A0A348B1R7"/>
<dbReference type="Proteomes" id="UP000616143">
    <property type="component" value="Unassembled WGS sequence"/>
</dbReference>
<dbReference type="GeneID" id="38666014"/>
<reference evidence="3" key="4">
    <citation type="submission" date="2020-09" db="EMBL/GenBank/DDBJ databases">
        <authorList>
            <person name="Sun Q."/>
            <person name="Ohkuma M."/>
        </authorList>
    </citation>
    <scope>NUCLEOTIDE SEQUENCE</scope>
    <source>
        <strain evidence="3">JCM 31740</strain>
    </source>
</reference>
<dbReference type="OrthoDB" id="236062at2157"/>
<accession>A0A348B1R7</accession>
<evidence type="ECO:0000256" key="1">
    <source>
        <dbReference type="ARBA" id="ARBA00023002"/>
    </source>
</evidence>
<name>A0A348B1R7_9CREN</name>
<evidence type="ECO:0008006" key="5">
    <source>
        <dbReference type="Google" id="ProtNLM"/>
    </source>
</evidence>
<dbReference type="GO" id="GO:0016491">
    <property type="term" value="F:oxidoreductase activity"/>
    <property type="evidence" value="ECO:0007669"/>
    <property type="project" value="UniProtKB-KW"/>
</dbReference>
<dbReference type="GO" id="GO:0019380">
    <property type="term" value="P:3-phenylpropionate catabolic process"/>
    <property type="evidence" value="ECO:0007669"/>
    <property type="project" value="TreeGrafter"/>
</dbReference>
<reference evidence="4" key="2">
    <citation type="submission" date="2018-04" db="EMBL/GenBank/DDBJ databases">
        <title>Complete genome sequence of Sulfodiicoccus acidiphilus strain HS-1.</title>
        <authorList>
            <person name="Sakai H.D."/>
            <person name="Kurosawa N."/>
        </authorList>
    </citation>
    <scope>NUCLEOTIDE SEQUENCE [LARGE SCALE GENOMIC DNA]</scope>
    <source>
        <strain evidence="4">HS-1</strain>
    </source>
</reference>
<keyword evidence="4" id="KW-1185">Reference proteome</keyword>
<dbReference type="CDD" id="cd00667">
    <property type="entry name" value="ring_hydroxylating_dioxygenases_beta"/>
    <property type="match status" value="1"/>
</dbReference>
<dbReference type="PANTHER" id="PTHR41534:SF2">
    <property type="entry name" value="3-PHENYLPROPIONATE_CINNAMIC ACID DIOXYGENASE SUBUNIT BETA"/>
    <property type="match status" value="1"/>
</dbReference>
<evidence type="ECO:0000313" key="3">
    <source>
        <dbReference type="EMBL" id="GGT94843.1"/>
    </source>
</evidence>
<dbReference type="PANTHER" id="PTHR41534">
    <property type="entry name" value="BLR3401 PROTEIN"/>
    <property type="match status" value="1"/>
</dbReference>
<dbReference type="SUPFAM" id="SSF54427">
    <property type="entry name" value="NTF2-like"/>
    <property type="match status" value="1"/>
</dbReference>
<dbReference type="KEGG" id="sacd:HS1genome_0508"/>
<dbReference type="Proteomes" id="UP000276741">
    <property type="component" value="Chromosome"/>
</dbReference>
<dbReference type="RefSeq" id="WP_126449430.1">
    <property type="nucleotide sequence ID" value="NZ_AP018553.1"/>
</dbReference>
<keyword evidence="1" id="KW-0560">Oxidoreductase</keyword>
<dbReference type="Pfam" id="PF00866">
    <property type="entry name" value="Ring_hydroxyl_B"/>
    <property type="match status" value="1"/>
</dbReference>
<protein>
    <recommendedName>
        <fullName evidence="5">Aromatic-ring-hydroxylating dioxygenase subunit beta</fullName>
    </recommendedName>
</protein>
<organism evidence="2 4">
    <name type="scientific">Sulfodiicoccus acidiphilus</name>
    <dbReference type="NCBI Taxonomy" id="1670455"/>
    <lineage>
        <taxon>Archaea</taxon>
        <taxon>Thermoproteota</taxon>
        <taxon>Thermoprotei</taxon>
        <taxon>Sulfolobales</taxon>
        <taxon>Sulfolobaceae</taxon>
        <taxon>Sulfodiicoccus</taxon>
    </lineage>
</organism>
<reference evidence="2" key="3">
    <citation type="journal article" date="2019" name="BMC Res. Notes">
        <title>Complete genome sequence of the Sulfodiicoccus acidiphilus strain HS-1T, the first crenarchaeon that lacks polB3, isolated from an acidic hot spring in Ohwaku-dani, Hakone, Japan.</title>
        <authorList>
            <person name="Sakai H.D."/>
            <person name="Kurosawa N."/>
        </authorList>
    </citation>
    <scope>NUCLEOTIDE SEQUENCE</scope>
    <source>
        <strain evidence="2">HS-1</strain>
    </source>
</reference>
<dbReference type="InterPro" id="IPR032710">
    <property type="entry name" value="NTF2-like_dom_sf"/>
</dbReference>
<evidence type="ECO:0000313" key="2">
    <source>
        <dbReference type="EMBL" id="BBD72119.1"/>
    </source>
</evidence>
<proteinExistence type="predicted"/>
<sequence length="163" mass="18750">MSEVEAHFKASNFLYAEASLLDEGRLEEWLDLLSEDLEYVIPVRVGHASGEQFSGQAFLVNADKAYFKATVSRLRDEYGWASKQRSKTRRFVTNVVILKSGKEMEVSSNLLLVRTEKDEAQTYIVSATRRDVLKEVDGKLKLKKRTVLLDHENLPMYNLYFPL</sequence>
<gene>
    <name evidence="3" type="ORF">GCM10007116_10560</name>
    <name evidence="2" type="ORF">HS1genome_0508</name>
</gene>
<dbReference type="EMBL" id="BMQS01000008">
    <property type="protein sequence ID" value="GGT94843.1"/>
    <property type="molecule type" value="Genomic_DNA"/>
</dbReference>
<dbReference type="Gene3D" id="3.10.450.50">
    <property type="match status" value="1"/>
</dbReference>